<proteinExistence type="predicted"/>
<dbReference type="EMBL" id="PPTU01000015">
    <property type="protein sequence ID" value="RDB69198.1"/>
    <property type="molecule type" value="Genomic_DNA"/>
</dbReference>
<gene>
    <name evidence="6" type="ORF">C1853_03780</name>
    <name evidence="5" type="ORF">C1871_11390</name>
    <name evidence="4" type="ORF">C1872_02875</name>
    <name evidence="3" type="ORF">C1875_10100</name>
    <name evidence="2" type="ORF">GO726_10640</name>
</gene>
<dbReference type="Proteomes" id="UP000436429">
    <property type="component" value="Unassembled WGS sequence"/>
</dbReference>
<feature type="transmembrane region" description="Helical" evidence="1">
    <location>
        <begin position="98"/>
        <end position="116"/>
    </location>
</feature>
<evidence type="ECO:0000313" key="4">
    <source>
        <dbReference type="EMBL" id="RDB81006.1"/>
    </source>
</evidence>
<keyword evidence="1" id="KW-1133">Transmembrane helix</keyword>
<evidence type="ECO:0000313" key="5">
    <source>
        <dbReference type="EMBL" id="RDB83557.1"/>
    </source>
</evidence>
<dbReference type="Proteomes" id="UP000253970">
    <property type="component" value="Unassembled WGS sequence"/>
</dbReference>
<evidence type="ECO:0008006" key="12">
    <source>
        <dbReference type="Google" id="ProtNLM"/>
    </source>
</evidence>
<dbReference type="EMBL" id="WPOM01000020">
    <property type="protein sequence ID" value="MVN33610.1"/>
    <property type="molecule type" value="Genomic_DNA"/>
</dbReference>
<accession>A0A369NHE8</accession>
<dbReference type="EMBL" id="PPUQ01000003">
    <property type="protein sequence ID" value="RDC40527.1"/>
    <property type="molecule type" value="Genomic_DNA"/>
</dbReference>
<feature type="transmembrane region" description="Helical" evidence="1">
    <location>
        <begin position="42"/>
        <end position="59"/>
    </location>
</feature>
<evidence type="ECO:0000313" key="7">
    <source>
        <dbReference type="Proteomes" id="UP000253752"/>
    </source>
</evidence>
<dbReference type="Proteomes" id="UP000253915">
    <property type="component" value="Unassembled WGS sequence"/>
</dbReference>
<feature type="transmembrane region" description="Helical" evidence="1">
    <location>
        <begin position="20"/>
        <end position="36"/>
    </location>
</feature>
<sequence>MIAQKTDTTAPSARKSHIGIVYSILMVLLLLVLFLLSPANKVYASVVLTAVLVIATGLFGREELDETKMSLPMILCLFGLAGSILLTMAISPYSMRDLFIDTSFLLLTVLFFYCIRPSSFEISPFMKRVFYCLALAVVLVSVFRRDAETPYYVFGSYDKNYFGVVLFLFFCWCWYEKRKLGVAVCVVAALVLNSRGYQMMLLCFALINAVIWIRARRKGSVSQPSRSVHPVVLFLLFALMFFSIVTFSWWWSTAVVGGDTVSASLASRGLNDTSNAIRFNSNLYAIEQISKDPLLIFRGYDIDIRRVMNIGNPFGDKDTLLASASLHGYRVVQPHHAVINLLLKHGVLYTIFYFAVFSIVIAPYARKETAGVWVPFFLVGMVMHSTMTSHYLLFFVFVLATSAHDQGFCCADASRAAKKLEKSPNQRVVRRRVVSRKGAFI</sequence>
<comment type="caution">
    <text evidence="4">The sequence shown here is derived from an EMBL/GenBank/DDBJ whole genome shotgun (WGS) entry which is preliminary data.</text>
</comment>
<feature type="transmembrane region" description="Helical" evidence="1">
    <location>
        <begin position="227"/>
        <end position="251"/>
    </location>
</feature>
<reference evidence="2 11" key="2">
    <citation type="submission" date="2019-11" db="EMBL/GenBank/DDBJ databases">
        <title>Whole genome shotgun sequencing (WGS) data from Adlercreutzia equolifaciens ResAG-91, Eggerthella lenta MRI-F36, MRI-F37, MRI-F40, ResAG-49, ResAG-88, ResAG-121, ResAG-145, and Gordonibacter sp. ResAG-5, ResAG-26, ResAG-43, ResAG-50, ResAG-59.</title>
        <authorList>
            <person name="Stoll D.A."/>
            <person name="Danylec N."/>
            <person name="Franz C.M.A.P."/>
            <person name="Huch M."/>
        </authorList>
    </citation>
    <scope>NUCLEOTIDE SEQUENCE [LARGE SCALE GENOMIC DNA]</scope>
    <source>
        <strain evidence="2 11">ResAG-88</strain>
    </source>
</reference>
<evidence type="ECO:0000313" key="10">
    <source>
        <dbReference type="Proteomes" id="UP000253970"/>
    </source>
</evidence>
<feature type="transmembrane region" description="Helical" evidence="1">
    <location>
        <begin position="197"/>
        <end position="215"/>
    </location>
</feature>
<evidence type="ECO:0000313" key="6">
    <source>
        <dbReference type="EMBL" id="RDC40527.1"/>
    </source>
</evidence>
<protein>
    <recommendedName>
        <fullName evidence="12">O-antigen ligase domain-containing protein</fullName>
    </recommendedName>
</protein>
<dbReference type="EMBL" id="PPTY01000023">
    <property type="protein sequence ID" value="RDB83557.1"/>
    <property type="molecule type" value="Genomic_DNA"/>
</dbReference>
<evidence type="ECO:0000313" key="11">
    <source>
        <dbReference type="Proteomes" id="UP000436429"/>
    </source>
</evidence>
<evidence type="ECO:0000313" key="3">
    <source>
        <dbReference type="EMBL" id="RDB69198.1"/>
    </source>
</evidence>
<dbReference type="EMBL" id="PPTX01000003">
    <property type="protein sequence ID" value="RDB81006.1"/>
    <property type="molecule type" value="Genomic_DNA"/>
</dbReference>
<feature type="transmembrane region" description="Helical" evidence="1">
    <location>
        <begin position="128"/>
        <end position="144"/>
    </location>
</feature>
<dbReference type="AlphaFoldDB" id="A0A369NHE8"/>
<feature type="transmembrane region" description="Helical" evidence="1">
    <location>
        <begin position="71"/>
        <end position="92"/>
    </location>
</feature>
<feature type="transmembrane region" description="Helical" evidence="1">
    <location>
        <begin position="372"/>
        <end position="400"/>
    </location>
</feature>
<dbReference type="GeneID" id="69511316"/>
<dbReference type="RefSeq" id="WP_009304225.1">
    <property type="nucleotide sequence ID" value="NZ_AP031442.1"/>
</dbReference>
<evidence type="ECO:0000313" key="2">
    <source>
        <dbReference type="EMBL" id="MVN33610.1"/>
    </source>
</evidence>
<evidence type="ECO:0000256" key="1">
    <source>
        <dbReference type="SAM" id="Phobius"/>
    </source>
</evidence>
<reference evidence="7 8" key="1">
    <citation type="journal article" date="2018" name="Elife">
        <title>Discovery and characterization of a prevalent human gut bacterial enzyme sufficient for the inactivation of a family of plant toxins.</title>
        <authorList>
            <person name="Koppel N."/>
            <person name="Bisanz J.E."/>
            <person name="Pandelia M.E."/>
            <person name="Turnbaugh P.J."/>
            <person name="Balskus E.P."/>
        </authorList>
    </citation>
    <scope>NUCLEOTIDE SEQUENCE [LARGE SCALE GENOMIC DNA]</scope>
    <source>
        <strain evidence="6 9">16A</strain>
        <strain evidence="5 8">FAA1-1-60AUCSF</strain>
        <strain evidence="4 7">MR1 #12</strain>
        <strain evidence="3 10">W1 BHI 6</strain>
    </source>
</reference>
<dbReference type="Proteomes" id="UP000253857">
    <property type="component" value="Unassembled WGS sequence"/>
</dbReference>
<organism evidence="4 7">
    <name type="scientific">Eggerthella lenta</name>
    <name type="common">Eubacterium lentum</name>
    <dbReference type="NCBI Taxonomy" id="84112"/>
    <lineage>
        <taxon>Bacteria</taxon>
        <taxon>Bacillati</taxon>
        <taxon>Actinomycetota</taxon>
        <taxon>Coriobacteriia</taxon>
        <taxon>Eggerthellales</taxon>
        <taxon>Eggerthellaceae</taxon>
        <taxon>Eggerthella</taxon>
    </lineage>
</organism>
<dbReference type="Proteomes" id="UP000253752">
    <property type="component" value="Unassembled WGS sequence"/>
</dbReference>
<keyword evidence="1" id="KW-0472">Membrane</keyword>
<keyword evidence="1" id="KW-0812">Transmembrane</keyword>
<evidence type="ECO:0000313" key="9">
    <source>
        <dbReference type="Proteomes" id="UP000253915"/>
    </source>
</evidence>
<evidence type="ECO:0000313" key="8">
    <source>
        <dbReference type="Proteomes" id="UP000253857"/>
    </source>
</evidence>
<name>A0A369NHE8_EGGLN</name>
<feature type="transmembrane region" description="Helical" evidence="1">
    <location>
        <begin position="346"/>
        <end position="365"/>
    </location>
</feature>